<comment type="caution">
    <text evidence="2">The sequence shown here is derived from an EMBL/GenBank/DDBJ whole genome shotgun (WGS) entry which is preliminary data.</text>
</comment>
<dbReference type="Pfam" id="PF19700">
    <property type="entry name" value="DUF6198"/>
    <property type="match status" value="1"/>
</dbReference>
<organism evidence="2 3">
    <name type="scientific">Candidatus Flavonifractor merdigallinarum</name>
    <dbReference type="NCBI Taxonomy" id="2838589"/>
    <lineage>
        <taxon>Bacteria</taxon>
        <taxon>Bacillati</taxon>
        <taxon>Bacillota</taxon>
        <taxon>Clostridia</taxon>
        <taxon>Eubacteriales</taxon>
        <taxon>Oscillospiraceae</taxon>
        <taxon>Flavonifractor</taxon>
    </lineage>
</organism>
<gene>
    <name evidence="2" type="ORF">H9841_08335</name>
</gene>
<dbReference type="InterPro" id="IPR038750">
    <property type="entry name" value="YczE/YyaS-like"/>
</dbReference>
<feature type="transmembrane region" description="Helical" evidence="1">
    <location>
        <begin position="12"/>
        <end position="30"/>
    </location>
</feature>
<reference evidence="2" key="2">
    <citation type="submission" date="2021-04" db="EMBL/GenBank/DDBJ databases">
        <authorList>
            <person name="Gilroy R."/>
        </authorList>
    </citation>
    <scope>NUCLEOTIDE SEQUENCE</scope>
    <source>
        <strain evidence="2">ChiBcec16_6824</strain>
    </source>
</reference>
<feature type="transmembrane region" description="Helical" evidence="1">
    <location>
        <begin position="83"/>
        <end position="101"/>
    </location>
</feature>
<dbReference type="Proteomes" id="UP000823868">
    <property type="component" value="Unassembled WGS sequence"/>
</dbReference>
<evidence type="ECO:0000313" key="2">
    <source>
        <dbReference type="EMBL" id="HIY21892.1"/>
    </source>
</evidence>
<dbReference type="AlphaFoldDB" id="A0A9D1Y9L8"/>
<dbReference type="EMBL" id="DXDX01000150">
    <property type="protein sequence ID" value="HIY21892.1"/>
    <property type="molecule type" value="Genomic_DNA"/>
</dbReference>
<reference evidence="2" key="1">
    <citation type="journal article" date="2021" name="PeerJ">
        <title>Extensive microbial diversity within the chicken gut microbiome revealed by metagenomics and culture.</title>
        <authorList>
            <person name="Gilroy R."/>
            <person name="Ravi A."/>
            <person name="Getino M."/>
            <person name="Pursley I."/>
            <person name="Horton D.L."/>
            <person name="Alikhan N.F."/>
            <person name="Baker D."/>
            <person name="Gharbi K."/>
            <person name="Hall N."/>
            <person name="Watson M."/>
            <person name="Adriaenssens E.M."/>
            <person name="Foster-Nyarko E."/>
            <person name="Jarju S."/>
            <person name="Secka A."/>
            <person name="Antonio M."/>
            <person name="Oren A."/>
            <person name="Chaudhuri R.R."/>
            <person name="La Ragione R."/>
            <person name="Hildebrand F."/>
            <person name="Pallen M.J."/>
        </authorList>
    </citation>
    <scope>NUCLEOTIDE SEQUENCE</scope>
    <source>
        <strain evidence="2">ChiBcec16_6824</strain>
    </source>
</reference>
<accession>A0A9D1Y9L8</accession>
<evidence type="ECO:0000256" key="1">
    <source>
        <dbReference type="SAM" id="Phobius"/>
    </source>
</evidence>
<dbReference type="PANTHER" id="PTHR40078:SF1">
    <property type="entry name" value="INTEGRAL MEMBRANE PROTEIN"/>
    <property type="match status" value="1"/>
</dbReference>
<keyword evidence="1" id="KW-0812">Transmembrane</keyword>
<keyword evidence="1" id="KW-0472">Membrane</keyword>
<protein>
    <submittedName>
        <fullName evidence="2">YitT family protein</fullName>
    </submittedName>
</protein>
<dbReference type="PANTHER" id="PTHR40078">
    <property type="entry name" value="INTEGRAL MEMBRANE PROTEIN-RELATED"/>
    <property type="match status" value="1"/>
</dbReference>
<evidence type="ECO:0000313" key="3">
    <source>
        <dbReference type="Proteomes" id="UP000823868"/>
    </source>
</evidence>
<sequence length="117" mass="12285">TPFAPQSYGTDLVWLLLGCAVLAFGIYLEVSPKVLMVPGEGLVQALSQVTGVEFGSVKVGFDVSLMTFSAVCSFFFFQGLQGVGLGTLLSAVLVGLIVKLYHRMLPGIAKSLALEAA</sequence>
<proteinExistence type="predicted"/>
<keyword evidence="1" id="KW-1133">Transmembrane helix</keyword>
<name>A0A9D1Y9L8_9FIRM</name>
<feature type="non-terminal residue" evidence="2">
    <location>
        <position position="1"/>
    </location>
</feature>